<keyword evidence="2" id="KW-1185">Reference proteome</keyword>
<evidence type="ECO:0000313" key="2">
    <source>
        <dbReference type="Proteomes" id="UP000077069"/>
    </source>
</evidence>
<gene>
    <name evidence="1" type="ORF">CC84DRAFT_563605</name>
</gene>
<evidence type="ECO:0000313" key="1">
    <source>
        <dbReference type="EMBL" id="OAG08252.1"/>
    </source>
</evidence>
<accession>A0A177CMS4</accession>
<dbReference type="OrthoDB" id="3799120at2759"/>
<dbReference type="InParanoid" id="A0A177CMS4"/>
<dbReference type="RefSeq" id="XP_018038617.1">
    <property type="nucleotide sequence ID" value="XM_018186707.1"/>
</dbReference>
<protein>
    <submittedName>
        <fullName evidence="1">Uncharacterized protein</fullName>
    </submittedName>
</protein>
<organism evidence="1 2">
    <name type="scientific">Paraphaeosphaeria sporulosa</name>
    <dbReference type="NCBI Taxonomy" id="1460663"/>
    <lineage>
        <taxon>Eukaryota</taxon>
        <taxon>Fungi</taxon>
        <taxon>Dikarya</taxon>
        <taxon>Ascomycota</taxon>
        <taxon>Pezizomycotina</taxon>
        <taxon>Dothideomycetes</taxon>
        <taxon>Pleosporomycetidae</taxon>
        <taxon>Pleosporales</taxon>
        <taxon>Massarineae</taxon>
        <taxon>Didymosphaeriaceae</taxon>
        <taxon>Paraphaeosphaeria</taxon>
    </lineage>
</organism>
<dbReference type="AlphaFoldDB" id="A0A177CMS4"/>
<dbReference type="Proteomes" id="UP000077069">
    <property type="component" value="Unassembled WGS sequence"/>
</dbReference>
<dbReference type="GeneID" id="28770193"/>
<proteinExistence type="predicted"/>
<dbReference type="EMBL" id="KV441550">
    <property type="protein sequence ID" value="OAG08252.1"/>
    <property type="molecule type" value="Genomic_DNA"/>
</dbReference>
<reference evidence="1 2" key="1">
    <citation type="submission" date="2016-05" db="EMBL/GenBank/DDBJ databases">
        <title>Comparative analysis of secretome profiles of manganese(II)-oxidizing ascomycete fungi.</title>
        <authorList>
            <consortium name="DOE Joint Genome Institute"/>
            <person name="Zeiner C.A."/>
            <person name="Purvine S.O."/>
            <person name="Zink E.M."/>
            <person name="Wu S."/>
            <person name="Pasa-Tolic L."/>
            <person name="Chaput D.L."/>
            <person name="Haridas S."/>
            <person name="Grigoriev I.V."/>
            <person name="Santelli C.M."/>
            <person name="Hansel C.M."/>
        </authorList>
    </citation>
    <scope>NUCLEOTIDE SEQUENCE [LARGE SCALE GENOMIC DNA]</scope>
    <source>
        <strain evidence="1 2">AP3s5-JAC2a</strain>
    </source>
</reference>
<sequence length="334" mass="37306">MILLSIMSSFNPPSTRTYTKDQWRLDKIVNRERETYELVSTNMPHADSQVLAGGRIALAPRCRASLLEDTHVPPAKDLKQDHRSKIDCPASAPDDFLALFFSRLPQELRDLVYTFVHKWHNWPHQPTKDIIIQPPYLFLSHACTIPSKTSPYSPIPPRLHLSPHPDSPLLARLLHDITASFFATHTFWARYRYTPALHAFLSTPFENSGVVPGDCLRRLGMLLGPPDSAEDSWGLDDEESEYGWERMFPAARNGRCAMWRGQLEGDFTGLGRVFGGDGGGGGVGDEDGSREAREVEVYLMDGYSGDISGVEAWLGEWVEGVNGRGGRVGTSRAR</sequence>
<name>A0A177CMS4_9PLEO</name>